<dbReference type="Proteomes" id="UP000499080">
    <property type="component" value="Unassembled WGS sequence"/>
</dbReference>
<evidence type="ECO:0000313" key="1">
    <source>
        <dbReference type="EMBL" id="GBN85184.1"/>
    </source>
</evidence>
<name>A0A4Y2SAC2_ARAVE</name>
<evidence type="ECO:0000313" key="2">
    <source>
        <dbReference type="Proteomes" id="UP000499080"/>
    </source>
</evidence>
<sequence length="347" mass="37703">MLPFFFINSLLKFLYDEVKSNQPKTCNHSNPDTPSDDHCVLALQPTASWLSCLPTDSPVSPAQVLLQLINDCEPVTLHLLSQRPIVFCTCLPADSSTPLQMTIVFLHFSPLLHGAPCLPANSPVSSTQVLLQLINDCEPVTLHLLSQRPIVFCTCLPADSSTPLQMTIVFLHFSPLLHGAPCLPAHSPVSSAQVLLQLINDCEPSTLHLLSQRPIVLCTCLPADSSTPLQMTIVFLPFSPLLHGAPYLPTDSPVSPSQVLLQLINDCEPVTLHLLSQRPVMLCTCLPGDSSPPTPVARNQTHLSHKNCINVIAISTSEIHRPHVCHASRHASFGACSSNELCFPTNL</sequence>
<accession>A0A4Y2SAC2</accession>
<proteinExistence type="predicted"/>
<dbReference type="AlphaFoldDB" id="A0A4Y2SAC2"/>
<reference evidence="1 2" key="1">
    <citation type="journal article" date="2019" name="Sci. Rep.">
        <title>Orb-weaving spider Araneus ventricosus genome elucidates the spidroin gene catalogue.</title>
        <authorList>
            <person name="Kono N."/>
            <person name="Nakamura H."/>
            <person name="Ohtoshi R."/>
            <person name="Moran D.A.P."/>
            <person name="Shinohara A."/>
            <person name="Yoshida Y."/>
            <person name="Fujiwara M."/>
            <person name="Mori M."/>
            <person name="Tomita M."/>
            <person name="Arakawa K."/>
        </authorList>
    </citation>
    <scope>NUCLEOTIDE SEQUENCE [LARGE SCALE GENOMIC DNA]</scope>
</reference>
<comment type="caution">
    <text evidence="1">The sequence shown here is derived from an EMBL/GenBank/DDBJ whole genome shotgun (WGS) entry which is preliminary data.</text>
</comment>
<dbReference type="EMBL" id="BGPR01020662">
    <property type="protein sequence ID" value="GBN85184.1"/>
    <property type="molecule type" value="Genomic_DNA"/>
</dbReference>
<organism evidence="1 2">
    <name type="scientific">Araneus ventricosus</name>
    <name type="common">Orbweaver spider</name>
    <name type="synonym">Epeira ventricosa</name>
    <dbReference type="NCBI Taxonomy" id="182803"/>
    <lineage>
        <taxon>Eukaryota</taxon>
        <taxon>Metazoa</taxon>
        <taxon>Ecdysozoa</taxon>
        <taxon>Arthropoda</taxon>
        <taxon>Chelicerata</taxon>
        <taxon>Arachnida</taxon>
        <taxon>Araneae</taxon>
        <taxon>Araneomorphae</taxon>
        <taxon>Entelegynae</taxon>
        <taxon>Araneoidea</taxon>
        <taxon>Araneidae</taxon>
        <taxon>Araneus</taxon>
    </lineage>
</organism>
<gene>
    <name evidence="1" type="ORF">AVEN_183694_1</name>
</gene>
<protein>
    <submittedName>
        <fullName evidence="1">Uncharacterized protein</fullName>
    </submittedName>
</protein>
<keyword evidence="2" id="KW-1185">Reference proteome</keyword>